<dbReference type="EMBL" id="GL732670">
    <property type="protein sequence ID" value="EFX67707.1"/>
    <property type="molecule type" value="Genomic_DNA"/>
</dbReference>
<reference evidence="3 4" key="1">
    <citation type="journal article" date="2011" name="Science">
        <title>The ecoresponsive genome of Daphnia pulex.</title>
        <authorList>
            <person name="Colbourne J.K."/>
            <person name="Pfrender M.E."/>
            <person name="Gilbert D."/>
            <person name="Thomas W.K."/>
            <person name="Tucker A."/>
            <person name="Oakley T.H."/>
            <person name="Tokishita S."/>
            <person name="Aerts A."/>
            <person name="Arnold G.J."/>
            <person name="Basu M.K."/>
            <person name="Bauer D.J."/>
            <person name="Caceres C.E."/>
            <person name="Carmel L."/>
            <person name="Casola C."/>
            <person name="Choi J.H."/>
            <person name="Detter J.C."/>
            <person name="Dong Q."/>
            <person name="Dusheyko S."/>
            <person name="Eads B.D."/>
            <person name="Frohlich T."/>
            <person name="Geiler-Samerotte K.A."/>
            <person name="Gerlach D."/>
            <person name="Hatcher P."/>
            <person name="Jogdeo S."/>
            <person name="Krijgsveld J."/>
            <person name="Kriventseva E.V."/>
            <person name="Kultz D."/>
            <person name="Laforsch C."/>
            <person name="Lindquist E."/>
            <person name="Lopez J."/>
            <person name="Manak J.R."/>
            <person name="Muller J."/>
            <person name="Pangilinan J."/>
            <person name="Patwardhan R.P."/>
            <person name="Pitluck S."/>
            <person name="Pritham E.J."/>
            <person name="Rechtsteiner A."/>
            <person name="Rho M."/>
            <person name="Rogozin I.B."/>
            <person name="Sakarya O."/>
            <person name="Salamov A."/>
            <person name="Schaack S."/>
            <person name="Shapiro H."/>
            <person name="Shiga Y."/>
            <person name="Skalitzky C."/>
            <person name="Smith Z."/>
            <person name="Souvorov A."/>
            <person name="Sung W."/>
            <person name="Tang Z."/>
            <person name="Tsuchiya D."/>
            <person name="Tu H."/>
            <person name="Vos H."/>
            <person name="Wang M."/>
            <person name="Wolf Y.I."/>
            <person name="Yamagata H."/>
            <person name="Yamada T."/>
            <person name="Ye Y."/>
            <person name="Shaw J.R."/>
            <person name="Andrews J."/>
            <person name="Crease T.J."/>
            <person name="Tang H."/>
            <person name="Lucas S.M."/>
            <person name="Robertson H.M."/>
            <person name="Bork P."/>
            <person name="Koonin E.V."/>
            <person name="Zdobnov E.M."/>
            <person name="Grigoriev I.V."/>
            <person name="Lynch M."/>
            <person name="Boore J.L."/>
        </authorList>
    </citation>
    <scope>NUCLEOTIDE SEQUENCE [LARGE SCALE GENOMIC DNA]</scope>
</reference>
<evidence type="ECO:0000256" key="2">
    <source>
        <dbReference type="SAM" id="Phobius"/>
    </source>
</evidence>
<dbReference type="AlphaFoldDB" id="E9HKN1"/>
<gene>
    <name evidence="3" type="ORF">DAPPUDRAFT_261185</name>
</gene>
<feature type="compositionally biased region" description="Basic and acidic residues" evidence="1">
    <location>
        <begin position="1"/>
        <end position="12"/>
    </location>
</feature>
<evidence type="ECO:0000313" key="3">
    <source>
        <dbReference type="EMBL" id="EFX67707.1"/>
    </source>
</evidence>
<feature type="region of interest" description="Disordered" evidence="1">
    <location>
        <begin position="105"/>
        <end position="175"/>
    </location>
</feature>
<dbReference type="HOGENOM" id="CLU_897919_0_0_1"/>
<feature type="transmembrane region" description="Helical" evidence="2">
    <location>
        <begin position="218"/>
        <end position="240"/>
    </location>
</feature>
<keyword evidence="2" id="KW-1133">Transmembrane helix</keyword>
<feature type="compositionally biased region" description="Polar residues" evidence="1">
    <location>
        <begin position="159"/>
        <end position="171"/>
    </location>
</feature>
<feature type="region of interest" description="Disordered" evidence="1">
    <location>
        <begin position="1"/>
        <end position="34"/>
    </location>
</feature>
<name>E9HKN1_DAPPU</name>
<dbReference type="KEGG" id="dpx:DAPPUDRAFT_261185"/>
<feature type="compositionally biased region" description="Polar residues" evidence="1">
    <location>
        <begin position="108"/>
        <end position="143"/>
    </location>
</feature>
<dbReference type="Proteomes" id="UP000000305">
    <property type="component" value="Unassembled WGS sequence"/>
</dbReference>
<evidence type="ECO:0000256" key="1">
    <source>
        <dbReference type="SAM" id="MobiDB-lite"/>
    </source>
</evidence>
<feature type="compositionally biased region" description="Polar residues" evidence="1">
    <location>
        <begin position="19"/>
        <end position="34"/>
    </location>
</feature>
<keyword evidence="2" id="KW-0812">Transmembrane</keyword>
<proteinExistence type="predicted"/>
<dbReference type="InParanoid" id="E9HKN1"/>
<protein>
    <submittedName>
        <fullName evidence="3">Uncharacterized protein</fullName>
    </submittedName>
</protein>
<keyword evidence="2" id="KW-0472">Membrane</keyword>
<accession>E9HKN1</accession>
<feature type="transmembrane region" description="Helical" evidence="2">
    <location>
        <begin position="194"/>
        <end position="212"/>
    </location>
</feature>
<sequence>MVAHQYDHEGRSTRAGGSYDSQTNNNTPQTLPKQTWYNLRSVEKSNTFGEISMMNAVGGEIELLGLPQNQSPAQQREAQRRAVETAFFTLAGYAAANPLIIIRPTRPARNQATTPQRVPASRQATTSQRGPANRPANRQTRMESSPLRGNPPENVFSHGVQSPVQGQNPFSPTRCHRRRRNVNTNVNQLASGDLLHGFSALIIIILAFNFALTNMGLGINVCLLVATAFKIINACWCIALNSDKKSKTEQSKSNTSMNEDLRSEHEDNHVMDKYVDQMDVDQMDVDEMDVDRPAQWHEVHHKIVIGYLFF</sequence>
<organism evidence="3 4">
    <name type="scientific">Daphnia pulex</name>
    <name type="common">Water flea</name>
    <dbReference type="NCBI Taxonomy" id="6669"/>
    <lineage>
        <taxon>Eukaryota</taxon>
        <taxon>Metazoa</taxon>
        <taxon>Ecdysozoa</taxon>
        <taxon>Arthropoda</taxon>
        <taxon>Crustacea</taxon>
        <taxon>Branchiopoda</taxon>
        <taxon>Diplostraca</taxon>
        <taxon>Cladocera</taxon>
        <taxon>Anomopoda</taxon>
        <taxon>Daphniidae</taxon>
        <taxon>Daphnia</taxon>
    </lineage>
</organism>
<keyword evidence="4" id="KW-1185">Reference proteome</keyword>
<evidence type="ECO:0000313" key="4">
    <source>
        <dbReference type="Proteomes" id="UP000000305"/>
    </source>
</evidence>